<dbReference type="InterPro" id="IPR036034">
    <property type="entry name" value="PDZ_sf"/>
</dbReference>
<dbReference type="InterPro" id="IPR043504">
    <property type="entry name" value="Peptidase_S1_PA_chymotrypsin"/>
</dbReference>
<evidence type="ECO:0000259" key="2">
    <source>
        <dbReference type="PROSITE" id="PS50106"/>
    </source>
</evidence>
<dbReference type="Gene3D" id="1.25.40.10">
    <property type="entry name" value="Tetratricopeptide repeat domain"/>
    <property type="match status" value="1"/>
</dbReference>
<dbReference type="Proteomes" id="UP001152797">
    <property type="component" value="Unassembled WGS sequence"/>
</dbReference>
<dbReference type="SUPFAM" id="SSF50494">
    <property type="entry name" value="Trypsin-like serine proteases"/>
    <property type="match status" value="2"/>
</dbReference>
<dbReference type="SUPFAM" id="SSF50156">
    <property type="entry name" value="PDZ domain-like"/>
    <property type="match status" value="2"/>
</dbReference>
<dbReference type="Pfam" id="PF12812">
    <property type="entry name" value="PDZ_1"/>
    <property type="match status" value="1"/>
</dbReference>
<comment type="caution">
    <text evidence="3">The sequence shown here is derived from an EMBL/GenBank/DDBJ whole genome shotgun (WGS) entry which is preliminary data.</text>
</comment>
<dbReference type="AlphaFoldDB" id="A0A9P1M3L8"/>
<dbReference type="EMBL" id="CAMXCT010006680">
    <property type="protein sequence ID" value="CAI4018188.1"/>
    <property type="molecule type" value="Genomic_DNA"/>
</dbReference>
<feature type="domain" description="PDZ" evidence="2">
    <location>
        <begin position="406"/>
        <end position="500"/>
    </location>
</feature>
<dbReference type="PROSITE" id="PS50106">
    <property type="entry name" value="PDZ"/>
    <property type="match status" value="1"/>
</dbReference>
<dbReference type="PANTHER" id="PTHR46366:SF1">
    <property type="entry name" value="PDZ DOMAIN-CONTAINING PROTEIN C1685.05"/>
    <property type="match status" value="1"/>
</dbReference>
<dbReference type="InterPro" id="IPR001478">
    <property type="entry name" value="PDZ"/>
</dbReference>
<evidence type="ECO:0000313" key="6">
    <source>
        <dbReference type="Proteomes" id="UP001152797"/>
    </source>
</evidence>
<keyword evidence="5" id="KW-0378">Hydrolase</keyword>
<dbReference type="EMBL" id="CAMXCT020006680">
    <property type="protein sequence ID" value="CAL1171563.1"/>
    <property type="molecule type" value="Genomic_DNA"/>
</dbReference>
<dbReference type="InterPro" id="IPR011990">
    <property type="entry name" value="TPR-like_helical_dom_sf"/>
</dbReference>
<evidence type="ECO:0000313" key="5">
    <source>
        <dbReference type="EMBL" id="CAL4805500.1"/>
    </source>
</evidence>
<keyword evidence="6" id="KW-1185">Reference proteome</keyword>
<organism evidence="3">
    <name type="scientific">Cladocopium goreaui</name>
    <dbReference type="NCBI Taxonomy" id="2562237"/>
    <lineage>
        <taxon>Eukaryota</taxon>
        <taxon>Sar</taxon>
        <taxon>Alveolata</taxon>
        <taxon>Dinophyceae</taxon>
        <taxon>Suessiales</taxon>
        <taxon>Symbiodiniaceae</taxon>
        <taxon>Cladocopium</taxon>
    </lineage>
</organism>
<proteinExistence type="predicted"/>
<dbReference type="InterPro" id="IPR009003">
    <property type="entry name" value="Peptidase_S1_PA"/>
</dbReference>
<dbReference type="Pfam" id="PF13365">
    <property type="entry name" value="Trypsin_2"/>
    <property type="match status" value="1"/>
</dbReference>
<dbReference type="PANTHER" id="PTHR46366">
    <property type="entry name" value="PRO-APOPTOTIC SERINE PROTEASE NMA111"/>
    <property type="match status" value="1"/>
</dbReference>
<dbReference type="Gene3D" id="2.30.42.10">
    <property type="match status" value="1"/>
</dbReference>
<gene>
    <name evidence="3" type="ORF">C1SCF055_LOCUS42780</name>
</gene>
<dbReference type="Gene3D" id="2.40.10.10">
    <property type="entry name" value="Trypsin-like serine proteases"/>
    <property type="match status" value="2"/>
</dbReference>
<protein>
    <submittedName>
        <fullName evidence="5">Pro-apoptotic serine protease NMA111</fullName>
    </submittedName>
</protein>
<feature type="region of interest" description="Disordered" evidence="1">
    <location>
        <begin position="638"/>
        <end position="678"/>
    </location>
</feature>
<accession>A0A9P1M3L8</accession>
<name>A0A9P1M3L8_9DINO</name>
<keyword evidence="5" id="KW-0645">Protease</keyword>
<reference evidence="4" key="2">
    <citation type="submission" date="2024-04" db="EMBL/GenBank/DDBJ databases">
        <authorList>
            <person name="Chen Y."/>
            <person name="Shah S."/>
            <person name="Dougan E. K."/>
            <person name="Thang M."/>
            <person name="Chan C."/>
        </authorList>
    </citation>
    <scope>NUCLEOTIDE SEQUENCE [LARGE SCALE GENOMIC DNA]</scope>
</reference>
<sequence length="1188" mass="130610">MSFGSMISCCGNCGEWTGSIAFLHEMHLALGLTLPACTSAVIACVKGREGGSALRLLDQMVVSQLLPTLVTYGGALAAARDDWATALSLFQHLPHGSTVALHCGGFSNSALSDLEEFSDSDFISREPPAKKLKMASEALTRLDLRGSGSPGNSESYEVDITAPNAAISAEWADVIDQVKNAIVAIRVTAVRSFEDCAAGVWDGTGFVVSLDNPKEALILTNRHIITTGPIRARATFYEHDDLPIWPVYRDPVHDFGLFQFDATELRFTPPTAIAVVPSELRVGTEVLVIGNDNAEKIQILPATIARTDRNCPEYHDNYEDENTFYAGAGSNTSGGSSGSPVIARSGNCIALNAGGAHEAASAFFLPLDRAVYVLEWLKSHPNEIPLPPRGSLLARWLFQPFDMLRRLGFTAEQEAEVLALSPDASVNDRQKGLLVVENVIRGTEAEQKLKPGDVLLEVAGKPCLNFVILEEQLDTAVDHEVNIKLSRAGEVMNIHLRVVDFHKLISHDFVECGGGVFHVLSYHTCKTYNIPILDRGIYVSQSGFSFGLQIPVSAVITSVAQKKVTSLTDFEQALAGVPNKEMFEVRWFNPSANEHRQKCSMIRMERTLWPARVWDFCPKRPNTWKRRSWVDEGMKEMAKTASAPEPVECSPVSDSRSRASAEQDSDTVPAALREEDSFGYPENSDAAISMVQPMLCTIVTQVSHEYATDFLQSKEENKSTVIRRFGVGLVIDSVSGLVLTDRYTVPQPLVEVELTFGQTVTVNATCLFMHPHHNMVLLHYDPLAVKDLPVRAIDLGDVSPKTEELSAGQVLSFVSIHSDHQLSAKQVTVGSMCLKVWPFPQPPAYRGRNLEICNLNDTLHGLGGLLIEPAPSYRIRAWFAQFPAGSLRYLAGVPVQVFAAVLSSLGLESKWAERVARPLDPALAVAALECEFEEVSLAKARREDGVPLENARALAACSSGGRRQILRVGRIMSGGGCDSILLEGDLVLSINGKPVTKPHEIEREMRKCHTCDGEESVSSMRWRVQRSRQPMDLDLTPTLLHSDGTEHIVVFNGVVLRPTPRAVAERGGPTLPFTRPGQGLYFWYIYPGSPADTFSFADSRAMRNLGWLVQLNNEPTPSIDRLLEIIHSGALSGCEWLRCHVMDAEGRLSVRALRPDFEFWPTVEIVRRKSQGQETYQAPTWERVEHMA</sequence>
<evidence type="ECO:0000313" key="3">
    <source>
        <dbReference type="EMBL" id="CAI4018188.1"/>
    </source>
</evidence>
<dbReference type="GO" id="GO:0008233">
    <property type="term" value="F:peptidase activity"/>
    <property type="evidence" value="ECO:0007669"/>
    <property type="project" value="UniProtKB-KW"/>
</dbReference>
<evidence type="ECO:0000256" key="1">
    <source>
        <dbReference type="SAM" id="MobiDB-lite"/>
    </source>
</evidence>
<dbReference type="InterPro" id="IPR025926">
    <property type="entry name" value="PDZ-like_dom"/>
</dbReference>
<dbReference type="OrthoDB" id="436822at2759"/>
<dbReference type="EMBL" id="CAMXCT030006680">
    <property type="protein sequence ID" value="CAL4805500.1"/>
    <property type="molecule type" value="Genomic_DNA"/>
</dbReference>
<evidence type="ECO:0000313" key="4">
    <source>
        <dbReference type="EMBL" id="CAL1171563.1"/>
    </source>
</evidence>
<reference evidence="3" key="1">
    <citation type="submission" date="2022-10" db="EMBL/GenBank/DDBJ databases">
        <authorList>
            <person name="Chen Y."/>
            <person name="Dougan E. K."/>
            <person name="Chan C."/>
            <person name="Rhodes N."/>
            <person name="Thang M."/>
        </authorList>
    </citation>
    <scope>NUCLEOTIDE SEQUENCE</scope>
</reference>
<dbReference type="GO" id="GO:0006508">
    <property type="term" value="P:proteolysis"/>
    <property type="evidence" value="ECO:0007669"/>
    <property type="project" value="UniProtKB-KW"/>
</dbReference>